<keyword evidence="5" id="KW-0949">S-adenosyl-L-methionine</keyword>
<dbReference type="PROSITE" id="PS50867">
    <property type="entry name" value="PRE_SET"/>
    <property type="match status" value="1"/>
</dbReference>
<dbReference type="PROSITE" id="PS50280">
    <property type="entry name" value="SET"/>
    <property type="match status" value="1"/>
</dbReference>
<evidence type="ECO:0000256" key="5">
    <source>
        <dbReference type="ARBA" id="ARBA00022691"/>
    </source>
</evidence>
<dbReference type="SMART" id="SM00468">
    <property type="entry name" value="PreSET"/>
    <property type="match status" value="1"/>
</dbReference>
<feature type="compositionally biased region" description="Polar residues" evidence="8">
    <location>
        <begin position="91"/>
        <end position="109"/>
    </location>
</feature>
<feature type="region of interest" description="Disordered" evidence="8">
    <location>
        <begin position="278"/>
        <end position="302"/>
    </location>
</feature>
<dbReference type="GO" id="GO:0005634">
    <property type="term" value="C:nucleus"/>
    <property type="evidence" value="ECO:0007669"/>
    <property type="project" value="InterPro"/>
</dbReference>
<feature type="compositionally biased region" description="Polar residues" evidence="8">
    <location>
        <begin position="212"/>
        <end position="228"/>
    </location>
</feature>
<evidence type="ECO:0000256" key="6">
    <source>
        <dbReference type="ARBA" id="ARBA00022723"/>
    </source>
</evidence>
<dbReference type="GO" id="GO:0008270">
    <property type="term" value="F:zinc ion binding"/>
    <property type="evidence" value="ECO:0007669"/>
    <property type="project" value="InterPro"/>
</dbReference>
<evidence type="ECO:0000259" key="10">
    <source>
        <dbReference type="PROSITE" id="PS50867"/>
    </source>
</evidence>
<evidence type="ECO:0000256" key="3">
    <source>
        <dbReference type="ARBA" id="ARBA00022603"/>
    </source>
</evidence>
<keyword evidence="4" id="KW-0808">Transferase</keyword>
<evidence type="ECO:0000259" key="9">
    <source>
        <dbReference type="PROSITE" id="PS50280"/>
    </source>
</evidence>
<feature type="domain" description="Pre-SET" evidence="10">
    <location>
        <begin position="1295"/>
        <end position="1361"/>
    </location>
</feature>
<feature type="domain" description="SET" evidence="9">
    <location>
        <begin position="1364"/>
        <end position="1496"/>
    </location>
</feature>
<proteinExistence type="predicted"/>
<keyword evidence="13" id="KW-1185">Reference proteome</keyword>
<keyword evidence="2" id="KW-0158">Chromosome</keyword>
<feature type="region of interest" description="Disordered" evidence="8">
    <location>
        <begin position="129"/>
        <end position="156"/>
    </location>
</feature>
<feature type="compositionally biased region" description="Basic residues" evidence="8">
    <location>
        <begin position="73"/>
        <end position="89"/>
    </location>
</feature>
<dbReference type="PANTHER" id="PTHR46223">
    <property type="entry name" value="HISTONE-LYSINE N-METHYLTRANSFERASE SUV39H"/>
    <property type="match status" value="1"/>
</dbReference>
<keyword evidence="3" id="KW-0489">Methyltransferase</keyword>
<evidence type="ECO:0000256" key="1">
    <source>
        <dbReference type="ARBA" id="ARBA00004286"/>
    </source>
</evidence>
<dbReference type="HOGENOM" id="CLU_247101_0_0_1"/>
<feature type="region of interest" description="Disordered" evidence="8">
    <location>
        <begin position="454"/>
        <end position="480"/>
    </location>
</feature>
<accession>J4GMV7</accession>
<feature type="compositionally biased region" description="Polar residues" evidence="8">
    <location>
        <begin position="25"/>
        <end position="36"/>
    </location>
</feature>
<evidence type="ECO:0000313" key="12">
    <source>
        <dbReference type="EMBL" id="CCM00400.1"/>
    </source>
</evidence>
<dbReference type="InterPro" id="IPR050973">
    <property type="entry name" value="H3K9_Histone-Lys_N-MTase"/>
</dbReference>
<reference evidence="12 13" key="1">
    <citation type="journal article" date="2012" name="Appl. Environ. Microbiol.">
        <title>Short-read sequencing for genomic analysis of the brown rot fungus Fibroporia radiculosa.</title>
        <authorList>
            <person name="Tang J.D."/>
            <person name="Perkins A.D."/>
            <person name="Sonstegard T.S."/>
            <person name="Schroeder S.G."/>
            <person name="Burgess S.C."/>
            <person name="Diehl S.V."/>
        </authorList>
    </citation>
    <scope>NUCLEOTIDE SEQUENCE [LARGE SCALE GENOMIC DNA]</scope>
    <source>
        <strain evidence="12 13">TFFH 294</strain>
    </source>
</reference>
<dbReference type="InterPro" id="IPR003616">
    <property type="entry name" value="Post-SET_dom"/>
</dbReference>
<feature type="region of interest" description="Disordered" evidence="8">
    <location>
        <begin position="315"/>
        <end position="334"/>
    </location>
</feature>
<dbReference type="PANTHER" id="PTHR46223:SF3">
    <property type="entry name" value="HISTONE-LYSINE N-METHYLTRANSFERASE SET-23"/>
    <property type="match status" value="1"/>
</dbReference>
<name>J4GMV7_9APHY</name>
<feature type="compositionally biased region" description="Polar residues" evidence="8">
    <location>
        <begin position="1051"/>
        <end position="1062"/>
    </location>
</feature>
<feature type="region of interest" description="Disordered" evidence="8">
    <location>
        <begin position="1118"/>
        <end position="1154"/>
    </location>
</feature>
<dbReference type="GO" id="GO:0032259">
    <property type="term" value="P:methylation"/>
    <property type="evidence" value="ECO:0007669"/>
    <property type="project" value="UniProtKB-KW"/>
</dbReference>
<dbReference type="GO" id="GO:0042054">
    <property type="term" value="F:histone methyltransferase activity"/>
    <property type="evidence" value="ECO:0007669"/>
    <property type="project" value="InterPro"/>
</dbReference>
<dbReference type="Proteomes" id="UP000006352">
    <property type="component" value="Unassembled WGS sequence"/>
</dbReference>
<dbReference type="SUPFAM" id="SSF82199">
    <property type="entry name" value="SET domain"/>
    <property type="match status" value="1"/>
</dbReference>
<dbReference type="RefSeq" id="XP_012179683.1">
    <property type="nucleotide sequence ID" value="XM_012324293.1"/>
</dbReference>
<evidence type="ECO:0000256" key="4">
    <source>
        <dbReference type="ARBA" id="ARBA00022679"/>
    </source>
</evidence>
<dbReference type="Pfam" id="PF05033">
    <property type="entry name" value="Pre-SET"/>
    <property type="match status" value="1"/>
</dbReference>
<dbReference type="STRING" id="599839.J4GMV7"/>
<keyword evidence="7" id="KW-0862">Zinc</keyword>
<keyword evidence="6" id="KW-0479">Metal-binding</keyword>
<sequence length="1534" mass="168272">MSSEDVRDEIEPTPPLTTRKRRHSGSPSNDNYNSRAALTKRAKATSVLNRNEEGQDDTPDLVAPSLTSDNHIPRKQVAKKRLPTWKRVYRPTTSSSTSLKSVQHTQPSPSRDLGVFPRPQLRTLSQANQTASSVPGIPSIGIANTQSSTDHPTARNARRAAGLDNANVDILAVPSTHPFLTASRGRPQRTTMTTTSSAEQVSSIASSRVGIPSSQPSRPVVGHSTSSPIASTSEQMLKPLEHLQNKKRFLPSTSSSSEDMPNDISSLLRIWEEEHGSQPSRLAKLGKAAEGGKAGLSGVSPERVRKKIKLSKAVGPVFNNTSKPQGTARRKSQILNHSIKLLSSGESSKGSRSGKRRNPVDVITISDSDEESPPKRMAKPPALVLRYDADGSILIDDDDGVDENVIPSSADMFLPLPASQLVQSGSIVLGGRESRPDHTLQDEFESVPDDIQVTTDSTRRARSPVQHISTSLPRLPPVPSPPPTLKDHMQELDIDKEYSIPESSRVADCDIEHERQRCTPEMPELSGDTAQAKAEMVELISSIGSQLKIKSPDSLIPDPVVSRHPGDGDRITNHIDTLVSPLSQATELSKNSDQIVDDCAMGDRYVDTHDHTPDRDLIDESSSLCGATVPINHSPTSRFTRTPRRRATLYSGPTGFFEGLYKIPLQSVPSKSNVLSSSLLDSTIASSSSPGDAVGKVQFNHTFPPLTSQNYSNRNGSAVSPVAFFKASAKSEDDEANDPIEAVIDFPRPSSTVPMDIDHSSEEAPTYLAGNIVDREAAVASTSPPPQQDITGEQKDDTFVNAESIEMLGGISRSPIQVKQELQVERGSDTTGSIVSVFRSQTRTTDGGLADLLNSVYNDAKRNRTPTGVHELIDLTLERDVDRPVPGPSIASVPHASPSLITAHLSTREVVGPMQTPVKAHAITESASNLQKSAEKSPLPYVDFTRMPTSKKARRLPVLDATPVHSRTYKTTIDLNNMRNLKSGRQSISMDVFREDIAEKNILSTLVAENRSSLAGITFAEELLPPTTKSVVCLNTQKDQEIPKGPRVSSPIRQLQRQSPLTTERARVELPIDTQLSPDASTCPSQEEDEEQEIMSILKTDAELSDGQTYMVPEIKIGRQLRPRTPRDSTASACPQRSRRSTSSTSSSIGPASLVDEVDPILPEPRIVVNQDRSGNASWMGEVAAKAGFELVTWESHIAMAREIKDRYPMAQDIPHDLQDRINALTPAARRAGNLQVSIFEATIAENTADDEPTAPEILIINDVDDELTPPFEFHYSNKMWHGEGVPEPDTKNLQGCQCVGTCDPTSTACSCILRQREYWDQGGFMYNGRRKLRSHEYPILECNKFCGCGDSCINRVVQHGRKIAIEIRKTRDKGWGIFAGDKKIPKDSFIGIYAGEYLTEAEAEERGSIYNKFGRTYLFDLDFWHLRQGDTDWENKFSIDAYHAGNFTRYLNHSCDPNCDIVPCYINEANLDKPLLTIFSLRDIAAGEELCFSYFGTGDDEVDDQDEESRIYNDAVYVPCQCGAAQCRGNMWK</sequence>
<feature type="region of interest" description="Disordered" evidence="8">
    <location>
        <begin position="1"/>
        <end position="114"/>
    </location>
</feature>
<dbReference type="GeneID" id="24095311"/>
<dbReference type="Gene3D" id="2.170.270.10">
    <property type="entry name" value="SET domain"/>
    <property type="match status" value="1"/>
</dbReference>
<dbReference type="InterPro" id="IPR007728">
    <property type="entry name" value="Pre-SET_dom"/>
</dbReference>
<feature type="compositionally biased region" description="Low complexity" evidence="8">
    <location>
        <begin position="341"/>
        <end position="351"/>
    </location>
</feature>
<evidence type="ECO:0008006" key="14">
    <source>
        <dbReference type="Google" id="ProtNLM"/>
    </source>
</evidence>
<evidence type="ECO:0000313" key="13">
    <source>
        <dbReference type="Proteomes" id="UP000006352"/>
    </source>
</evidence>
<feature type="compositionally biased region" description="Polar residues" evidence="8">
    <location>
        <begin position="142"/>
        <end position="151"/>
    </location>
</feature>
<feature type="region of interest" description="Disordered" evidence="8">
    <location>
        <begin position="179"/>
        <end position="228"/>
    </location>
</feature>
<evidence type="ECO:0000256" key="8">
    <source>
        <dbReference type="SAM" id="MobiDB-lite"/>
    </source>
</evidence>
<feature type="domain" description="Post-SET" evidence="11">
    <location>
        <begin position="1517"/>
        <end position="1533"/>
    </location>
</feature>
<dbReference type="SMART" id="SM00317">
    <property type="entry name" value="SET"/>
    <property type="match status" value="1"/>
</dbReference>
<evidence type="ECO:0000259" key="11">
    <source>
        <dbReference type="PROSITE" id="PS50868"/>
    </source>
</evidence>
<dbReference type="PROSITE" id="PS50868">
    <property type="entry name" value="POST_SET"/>
    <property type="match status" value="1"/>
</dbReference>
<dbReference type="InterPro" id="IPR046341">
    <property type="entry name" value="SET_dom_sf"/>
</dbReference>
<feature type="compositionally biased region" description="Low complexity" evidence="8">
    <location>
        <begin position="196"/>
        <end position="207"/>
    </location>
</feature>
<organism evidence="12 13">
    <name type="scientific">Fibroporia radiculosa</name>
    <dbReference type="NCBI Taxonomy" id="599839"/>
    <lineage>
        <taxon>Eukaryota</taxon>
        <taxon>Fungi</taxon>
        <taxon>Dikarya</taxon>
        <taxon>Basidiomycota</taxon>
        <taxon>Agaricomycotina</taxon>
        <taxon>Agaricomycetes</taxon>
        <taxon>Polyporales</taxon>
        <taxon>Fibroporiaceae</taxon>
        <taxon>Fibroporia</taxon>
    </lineage>
</organism>
<dbReference type="Pfam" id="PF00856">
    <property type="entry name" value="SET"/>
    <property type="match status" value="1"/>
</dbReference>
<evidence type="ECO:0000256" key="7">
    <source>
        <dbReference type="ARBA" id="ARBA00022833"/>
    </source>
</evidence>
<dbReference type="GO" id="GO:0005694">
    <property type="term" value="C:chromosome"/>
    <property type="evidence" value="ECO:0007669"/>
    <property type="project" value="UniProtKB-SubCell"/>
</dbReference>
<dbReference type="InParanoid" id="J4GMV7"/>
<dbReference type="EMBL" id="HE796981">
    <property type="protein sequence ID" value="CCM00400.1"/>
    <property type="molecule type" value="Genomic_DNA"/>
</dbReference>
<feature type="region of interest" description="Disordered" evidence="8">
    <location>
        <begin position="1041"/>
        <end position="1062"/>
    </location>
</feature>
<dbReference type="InterPro" id="IPR001214">
    <property type="entry name" value="SET_dom"/>
</dbReference>
<evidence type="ECO:0000256" key="2">
    <source>
        <dbReference type="ARBA" id="ARBA00022454"/>
    </source>
</evidence>
<feature type="region of interest" description="Disordered" evidence="8">
    <location>
        <begin position="341"/>
        <end position="379"/>
    </location>
</feature>
<dbReference type="OrthoDB" id="308383at2759"/>
<protein>
    <recommendedName>
        <fullName evidence="14">SET domain-containing protein</fullName>
    </recommendedName>
</protein>
<gene>
    <name evidence="12" type="ORF">FIBRA_02430</name>
</gene>
<comment type="subcellular location">
    <subcellularLocation>
        <location evidence="1">Chromosome</location>
    </subcellularLocation>
</comment>